<evidence type="ECO:0000313" key="2">
    <source>
        <dbReference type="Proteomes" id="UP000550729"/>
    </source>
</evidence>
<keyword evidence="2" id="KW-1185">Reference proteome</keyword>
<evidence type="ECO:0000313" key="1">
    <source>
        <dbReference type="EMBL" id="NMO01853.1"/>
    </source>
</evidence>
<sequence>MSPDASRKTIDTNFDFRSDAQHGSDPDRTSPTLRRYHAALWSRPLPRGDIFLLDTRTPGRYLSHTSRVGDFAMSSDTCVPGYLGWTRMETAVREVPDYKLRSFERMRYTIGSMMIWPSTTVKGVGTINAMRGFNSRIGDRLDLTLECVRRHYEGQSSPLARVMDANAAYFGLFANFGGFIEFFELQDLADPATGDVRFMLPFGAFDRPGHPIGVLEYKAYLKEARRFLKARNSRIAALGVAAP</sequence>
<dbReference type="RefSeq" id="WP_170194360.1">
    <property type="nucleotide sequence ID" value="NZ_JABBNB010000010.1"/>
</dbReference>
<reference evidence="1 2" key="1">
    <citation type="submission" date="2020-04" db="EMBL/GenBank/DDBJ databases">
        <title>Gordonia sp. nov. TBRC 11910.</title>
        <authorList>
            <person name="Suriyachadkun C."/>
        </authorList>
    </citation>
    <scope>NUCLEOTIDE SEQUENCE [LARGE SCALE GENOMIC DNA]</scope>
    <source>
        <strain evidence="1 2">TBRC 11910</strain>
    </source>
</reference>
<dbReference type="Proteomes" id="UP000550729">
    <property type="component" value="Unassembled WGS sequence"/>
</dbReference>
<dbReference type="Pfam" id="PF22507">
    <property type="entry name" value="DUF6994"/>
    <property type="match status" value="1"/>
</dbReference>
<comment type="caution">
    <text evidence="1">The sequence shown here is derived from an EMBL/GenBank/DDBJ whole genome shotgun (WGS) entry which is preliminary data.</text>
</comment>
<name>A0A848KZM5_9ACTN</name>
<accession>A0A848KZM5</accession>
<organism evidence="1 2">
    <name type="scientific">Gordonia asplenii</name>
    <dbReference type="NCBI Taxonomy" id="2725283"/>
    <lineage>
        <taxon>Bacteria</taxon>
        <taxon>Bacillati</taxon>
        <taxon>Actinomycetota</taxon>
        <taxon>Actinomycetes</taxon>
        <taxon>Mycobacteriales</taxon>
        <taxon>Gordoniaceae</taxon>
        <taxon>Gordonia</taxon>
    </lineage>
</organism>
<dbReference type="EMBL" id="JABBNB010000010">
    <property type="protein sequence ID" value="NMO01853.1"/>
    <property type="molecule type" value="Genomic_DNA"/>
</dbReference>
<dbReference type="InterPro" id="IPR054263">
    <property type="entry name" value="DUF6994"/>
</dbReference>
<gene>
    <name evidence="1" type="ORF">HH308_11585</name>
</gene>
<dbReference type="AlphaFoldDB" id="A0A848KZM5"/>
<proteinExistence type="predicted"/>
<protein>
    <submittedName>
        <fullName evidence="1">Uncharacterized protein</fullName>
    </submittedName>
</protein>